<evidence type="ECO:0000313" key="2">
    <source>
        <dbReference type="EMBL" id="CAK1597759.1"/>
    </source>
</evidence>
<dbReference type="AlphaFoldDB" id="A0AAV1LUU3"/>
<evidence type="ECO:0000256" key="1">
    <source>
        <dbReference type="SAM" id="MobiDB-lite"/>
    </source>
</evidence>
<gene>
    <name evidence="2" type="ORF">PARMNEM_LOCUS16887</name>
</gene>
<dbReference type="EMBL" id="CAVLGL010000095">
    <property type="protein sequence ID" value="CAK1597759.1"/>
    <property type="molecule type" value="Genomic_DNA"/>
</dbReference>
<feature type="compositionally biased region" description="Acidic residues" evidence="1">
    <location>
        <begin position="41"/>
        <end position="55"/>
    </location>
</feature>
<dbReference type="Proteomes" id="UP001314205">
    <property type="component" value="Unassembled WGS sequence"/>
</dbReference>
<keyword evidence="3" id="KW-1185">Reference proteome</keyword>
<organism evidence="2 3">
    <name type="scientific">Parnassius mnemosyne</name>
    <name type="common">clouded apollo</name>
    <dbReference type="NCBI Taxonomy" id="213953"/>
    <lineage>
        <taxon>Eukaryota</taxon>
        <taxon>Metazoa</taxon>
        <taxon>Ecdysozoa</taxon>
        <taxon>Arthropoda</taxon>
        <taxon>Hexapoda</taxon>
        <taxon>Insecta</taxon>
        <taxon>Pterygota</taxon>
        <taxon>Neoptera</taxon>
        <taxon>Endopterygota</taxon>
        <taxon>Lepidoptera</taxon>
        <taxon>Glossata</taxon>
        <taxon>Ditrysia</taxon>
        <taxon>Papilionoidea</taxon>
        <taxon>Papilionidae</taxon>
        <taxon>Parnassiinae</taxon>
        <taxon>Parnassini</taxon>
        <taxon>Parnassius</taxon>
        <taxon>Driopa</taxon>
    </lineage>
</organism>
<sequence>MRNPTDKMPEDYGWILIDNNYHYYWFDGPQSPSLDQLSSIEESEQYDTDNSEDDDNITHSEESSSDESED</sequence>
<reference evidence="2 3" key="1">
    <citation type="submission" date="2023-11" db="EMBL/GenBank/DDBJ databases">
        <authorList>
            <person name="Hedman E."/>
            <person name="Englund M."/>
            <person name="Stromberg M."/>
            <person name="Nyberg Akerstrom W."/>
            <person name="Nylinder S."/>
            <person name="Jareborg N."/>
            <person name="Kallberg Y."/>
            <person name="Kronander E."/>
        </authorList>
    </citation>
    <scope>NUCLEOTIDE SEQUENCE [LARGE SCALE GENOMIC DNA]</scope>
</reference>
<comment type="caution">
    <text evidence="2">The sequence shown here is derived from an EMBL/GenBank/DDBJ whole genome shotgun (WGS) entry which is preliminary data.</text>
</comment>
<feature type="compositionally biased region" description="Polar residues" evidence="1">
    <location>
        <begin position="30"/>
        <end position="40"/>
    </location>
</feature>
<name>A0AAV1LUU3_9NEOP</name>
<accession>A0AAV1LUU3</accession>
<feature type="region of interest" description="Disordered" evidence="1">
    <location>
        <begin position="27"/>
        <end position="70"/>
    </location>
</feature>
<evidence type="ECO:0000313" key="3">
    <source>
        <dbReference type="Proteomes" id="UP001314205"/>
    </source>
</evidence>
<protein>
    <submittedName>
        <fullName evidence="2">Uncharacterized protein</fullName>
    </submittedName>
</protein>
<proteinExistence type="predicted"/>